<sequence>MTLHTETKSNTLNSNPKHCPTQAVTSKTTTDRQSHKINPLYETPFKDVVTNQYVRGYN</sequence>
<dbReference type="RefSeq" id="WP_284205495.1">
    <property type="nucleotide sequence ID" value="NZ_BSPQ01000021.1"/>
</dbReference>
<proteinExistence type="predicted"/>
<accession>A0ABQ6E5D0</accession>
<dbReference type="Proteomes" id="UP001157353">
    <property type="component" value="Unassembled WGS sequence"/>
</dbReference>
<feature type="region of interest" description="Disordered" evidence="1">
    <location>
        <begin position="1"/>
        <end position="39"/>
    </location>
</feature>
<comment type="caution">
    <text evidence="2">The sequence shown here is derived from an EMBL/GenBank/DDBJ whole genome shotgun (WGS) entry which is preliminary data.</text>
</comment>
<evidence type="ECO:0000313" key="3">
    <source>
        <dbReference type="Proteomes" id="UP001157353"/>
    </source>
</evidence>
<evidence type="ECO:0000313" key="2">
    <source>
        <dbReference type="EMBL" id="GLS92393.1"/>
    </source>
</evidence>
<keyword evidence="3" id="KW-1185">Reference proteome</keyword>
<gene>
    <name evidence="2" type="ORF">GCM10007916_34640</name>
</gene>
<protein>
    <submittedName>
        <fullName evidence="2">Uncharacterized protein</fullName>
    </submittedName>
</protein>
<dbReference type="EMBL" id="BSPQ01000021">
    <property type="protein sequence ID" value="GLS92393.1"/>
    <property type="molecule type" value="Genomic_DNA"/>
</dbReference>
<name>A0ABQ6E5D0_9GAMM</name>
<organism evidence="2 3">
    <name type="scientific">Psychromonas marina</name>
    <dbReference type="NCBI Taxonomy" id="88364"/>
    <lineage>
        <taxon>Bacteria</taxon>
        <taxon>Pseudomonadati</taxon>
        <taxon>Pseudomonadota</taxon>
        <taxon>Gammaproteobacteria</taxon>
        <taxon>Alteromonadales</taxon>
        <taxon>Psychromonadaceae</taxon>
        <taxon>Psychromonas</taxon>
    </lineage>
</organism>
<feature type="compositionally biased region" description="Polar residues" evidence="1">
    <location>
        <begin position="8"/>
        <end position="28"/>
    </location>
</feature>
<evidence type="ECO:0000256" key="1">
    <source>
        <dbReference type="SAM" id="MobiDB-lite"/>
    </source>
</evidence>
<reference evidence="3" key="1">
    <citation type="journal article" date="2019" name="Int. J. Syst. Evol. Microbiol.">
        <title>The Global Catalogue of Microorganisms (GCM) 10K type strain sequencing project: providing services to taxonomists for standard genome sequencing and annotation.</title>
        <authorList>
            <consortium name="The Broad Institute Genomics Platform"/>
            <consortium name="The Broad Institute Genome Sequencing Center for Infectious Disease"/>
            <person name="Wu L."/>
            <person name="Ma J."/>
        </authorList>
    </citation>
    <scope>NUCLEOTIDE SEQUENCE [LARGE SCALE GENOMIC DNA]</scope>
    <source>
        <strain evidence="3">NBRC 103166</strain>
    </source>
</reference>